<dbReference type="GO" id="GO:0016616">
    <property type="term" value="F:oxidoreductase activity, acting on the CH-OH group of donors, NAD or NADP as acceptor"/>
    <property type="evidence" value="ECO:0007669"/>
    <property type="project" value="InterPro"/>
</dbReference>
<evidence type="ECO:0000256" key="5">
    <source>
        <dbReference type="RuleBase" id="RU361277"/>
    </source>
</evidence>
<dbReference type="FunFam" id="3.40.50.720:FF:000022">
    <property type="entry name" value="Cinnamyl alcohol dehydrogenase"/>
    <property type="match status" value="1"/>
</dbReference>
<organism evidence="7 8">
    <name type="scientific">Obba rivulosa</name>
    <dbReference type="NCBI Taxonomy" id="1052685"/>
    <lineage>
        <taxon>Eukaryota</taxon>
        <taxon>Fungi</taxon>
        <taxon>Dikarya</taxon>
        <taxon>Basidiomycota</taxon>
        <taxon>Agaricomycotina</taxon>
        <taxon>Agaricomycetes</taxon>
        <taxon>Polyporales</taxon>
        <taxon>Gelatoporiaceae</taxon>
        <taxon>Obba</taxon>
    </lineage>
</organism>
<comment type="similarity">
    <text evidence="5">Belongs to the zinc-containing alcohol dehydrogenase family.</text>
</comment>
<sequence>MPIPREIEFKGYALTSTDPAKWSDLHVVPIKPKNFGPNDVEVAITHCGVCGSDIHTLTGGWGTLSKLPLVVGHEIAGKVTRVGEAVEEFKVGDNVGVGAQIGSCGECRACKNGDENYCPKMIHTYNDFYPDGVETQGGYATGIRAHEQFVFKIPDGLSRRDAASMMCAGVTVFSPLKVNGCGPGKNVGVIGIGGLGHYAILFAKAMGATVYAFTRGTGKAEDSRRMGADYVINTEDPDFYKPLQGELDIIISTIDYFSPDRPLKMYLSMLFVHGKFVTCGLPDADNTLPPIHAFDVTMNGCYIGGTHMGSKREAEEMLKLAAEKGIKPWVEELPMSKAKDAVEGIKNGKARYRYVLKQDLVDYE</sequence>
<dbReference type="SUPFAM" id="SSF50129">
    <property type="entry name" value="GroES-like"/>
    <property type="match status" value="1"/>
</dbReference>
<evidence type="ECO:0000256" key="2">
    <source>
        <dbReference type="ARBA" id="ARBA00022723"/>
    </source>
</evidence>
<evidence type="ECO:0000259" key="6">
    <source>
        <dbReference type="SMART" id="SM00829"/>
    </source>
</evidence>
<dbReference type="InterPro" id="IPR036291">
    <property type="entry name" value="NAD(P)-bd_dom_sf"/>
</dbReference>
<dbReference type="InterPro" id="IPR013154">
    <property type="entry name" value="ADH-like_N"/>
</dbReference>
<dbReference type="CDD" id="cd05283">
    <property type="entry name" value="CAD1"/>
    <property type="match status" value="1"/>
</dbReference>
<dbReference type="PROSITE" id="PS00059">
    <property type="entry name" value="ADH_ZINC"/>
    <property type="match status" value="1"/>
</dbReference>
<evidence type="ECO:0000256" key="4">
    <source>
        <dbReference type="ARBA" id="ARBA00023002"/>
    </source>
</evidence>
<dbReference type="Pfam" id="PF00107">
    <property type="entry name" value="ADH_zinc_N"/>
    <property type="match status" value="1"/>
</dbReference>
<dbReference type="InterPro" id="IPR011032">
    <property type="entry name" value="GroES-like_sf"/>
</dbReference>
<dbReference type="GO" id="GO:0008270">
    <property type="term" value="F:zinc ion binding"/>
    <property type="evidence" value="ECO:0007669"/>
    <property type="project" value="InterPro"/>
</dbReference>
<dbReference type="InterPro" id="IPR013149">
    <property type="entry name" value="ADH-like_C"/>
</dbReference>
<feature type="domain" description="Enoyl reductase (ER)" evidence="6">
    <location>
        <begin position="20"/>
        <end position="356"/>
    </location>
</feature>
<evidence type="ECO:0000256" key="1">
    <source>
        <dbReference type="ARBA" id="ARBA00001947"/>
    </source>
</evidence>
<dbReference type="InterPro" id="IPR047109">
    <property type="entry name" value="CAD-like"/>
</dbReference>
<dbReference type="Proteomes" id="UP000250043">
    <property type="component" value="Unassembled WGS sequence"/>
</dbReference>
<dbReference type="InterPro" id="IPR020843">
    <property type="entry name" value="ER"/>
</dbReference>
<dbReference type="Gene3D" id="3.40.50.720">
    <property type="entry name" value="NAD(P)-binding Rossmann-like Domain"/>
    <property type="match status" value="1"/>
</dbReference>
<evidence type="ECO:0000256" key="3">
    <source>
        <dbReference type="ARBA" id="ARBA00022833"/>
    </source>
</evidence>
<dbReference type="OrthoDB" id="1879366at2759"/>
<dbReference type="EMBL" id="KV722400">
    <property type="protein sequence ID" value="OCH90668.1"/>
    <property type="molecule type" value="Genomic_DNA"/>
</dbReference>
<evidence type="ECO:0000313" key="8">
    <source>
        <dbReference type="Proteomes" id="UP000250043"/>
    </source>
</evidence>
<dbReference type="SMART" id="SM00829">
    <property type="entry name" value="PKS_ER"/>
    <property type="match status" value="1"/>
</dbReference>
<dbReference type="PROSITE" id="PS00065">
    <property type="entry name" value="D_2_HYDROXYACID_DH_1"/>
    <property type="match status" value="1"/>
</dbReference>
<dbReference type="Gene3D" id="3.90.180.10">
    <property type="entry name" value="Medium-chain alcohol dehydrogenases, catalytic domain"/>
    <property type="match status" value="1"/>
</dbReference>
<dbReference type="PANTHER" id="PTHR42683">
    <property type="entry name" value="ALDEHYDE REDUCTASE"/>
    <property type="match status" value="1"/>
</dbReference>
<dbReference type="AlphaFoldDB" id="A0A8E2AUN7"/>
<dbReference type="InterPro" id="IPR002328">
    <property type="entry name" value="ADH_Zn_CS"/>
</dbReference>
<proteinExistence type="inferred from homology"/>
<reference evidence="7 8" key="1">
    <citation type="submission" date="2016-07" db="EMBL/GenBank/DDBJ databases">
        <title>Draft genome of the white-rot fungus Obba rivulosa 3A-2.</title>
        <authorList>
            <consortium name="DOE Joint Genome Institute"/>
            <person name="Miettinen O."/>
            <person name="Riley R."/>
            <person name="Acob R."/>
            <person name="Barry K."/>
            <person name="Cullen D."/>
            <person name="De Vries R."/>
            <person name="Hainaut M."/>
            <person name="Hatakka A."/>
            <person name="Henrissat B."/>
            <person name="Hilden K."/>
            <person name="Kuo R."/>
            <person name="Labutti K."/>
            <person name="Lipzen A."/>
            <person name="Makela M.R."/>
            <person name="Sandor L."/>
            <person name="Spatafora J.W."/>
            <person name="Grigoriev I.V."/>
            <person name="Hibbett D.S."/>
        </authorList>
    </citation>
    <scope>NUCLEOTIDE SEQUENCE [LARGE SCALE GENOMIC DNA]</scope>
    <source>
        <strain evidence="7 8">3A-2</strain>
    </source>
</reference>
<dbReference type="SUPFAM" id="SSF51735">
    <property type="entry name" value="NAD(P)-binding Rossmann-fold domains"/>
    <property type="match status" value="1"/>
</dbReference>
<gene>
    <name evidence="7" type="ORF">OBBRIDRAFT_887568</name>
</gene>
<keyword evidence="4" id="KW-0560">Oxidoreductase</keyword>
<accession>A0A8E2AUN7</accession>
<comment type="cofactor">
    <cofactor evidence="1 5">
        <name>Zn(2+)</name>
        <dbReference type="ChEBI" id="CHEBI:29105"/>
    </cofactor>
</comment>
<dbReference type="Pfam" id="PF08240">
    <property type="entry name" value="ADH_N"/>
    <property type="match status" value="1"/>
</dbReference>
<dbReference type="InterPro" id="IPR029752">
    <property type="entry name" value="D-isomer_DH_CS1"/>
</dbReference>
<name>A0A8E2AUN7_9APHY</name>
<protein>
    <submittedName>
        <fullName evidence="7">GroES-like protein</fullName>
    </submittedName>
</protein>
<keyword evidence="2 5" id="KW-0479">Metal-binding</keyword>
<keyword evidence="3 5" id="KW-0862">Zinc</keyword>
<keyword evidence="8" id="KW-1185">Reference proteome</keyword>
<evidence type="ECO:0000313" key="7">
    <source>
        <dbReference type="EMBL" id="OCH90668.1"/>
    </source>
</evidence>